<reference evidence="1 2" key="1">
    <citation type="journal article" date="2007" name="PLoS Genet.">
        <title>Patterns and implications of gene gain and loss in the evolution of Prochlorococcus.</title>
        <authorList>
            <person name="Kettler G.C."/>
            <person name="Martiny A.C."/>
            <person name="Huang K."/>
            <person name="Zucker J."/>
            <person name="Coleman M.L."/>
            <person name="Rodrigue S."/>
            <person name="Chen F."/>
            <person name="Lapidus A."/>
            <person name="Ferriera S."/>
            <person name="Johnson J."/>
            <person name="Steglich C."/>
            <person name="Church G.M."/>
            <person name="Richardson P."/>
            <person name="Chisholm S.W."/>
        </authorList>
    </citation>
    <scope>NUCLEOTIDE SEQUENCE [LARGE SCALE GENOMIC DNA]</scope>
    <source>
        <strain evidence="1 2">MIT 9303</strain>
    </source>
</reference>
<organism evidence="1 2">
    <name type="scientific">Prochlorococcus marinus (strain MIT 9303)</name>
    <dbReference type="NCBI Taxonomy" id="59922"/>
    <lineage>
        <taxon>Bacteria</taxon>
        <taxon>Bacillati</taxon>
        <taxon>Cyanobacteriota</taxon>
        <taxon>Cyanophyceae</taxon>
        <taxon>Synechococcales</taxon>
        <taxon>Prochlorococcaceae</taxon>
        <taxon>Prochlorococcus</taxon>
    </lineage>
</organism>
<name>A2CBV9_PROM3</name>
<dbReference type="EMBL" id="CP000554">
    <property type="protein sequence ID" value="ABM78969.1"/>
    <property type="molecule type" value="Genomic_DNA"/>
</dbReference>
<gene>
    <name evidence="1" type="ordered locus">P9303_22341</name>
</gene>
<evidence type="ECO:0000313" key="1">
    <source>
        <dbReference type="EMBL" id="ABM78969.1"/>
    </source>
</evidence>
<proteinExistence type="predicted"/>
<protein>
    <submittedName>
        <fullName evidence="1">Uncharacterized protein</fullName>
    </submittedName>
</protein>
<evidence type="ECO:0000313" key="2">
    <source>
        <dbReference type="Proteomes" id="UP000002274"/>
    </source>
</evidence>
<dbReference type="AlphaFoldDB" id="A2CBV9"/>
<dbReference type="KEGG" id="pmf:P9303_22341"/>
<dbReference type="Proteomes" id="UP000002274">
    <property type="component" value="Chromosome"/>
</dbReference>
<dbReference type="BioCyc" id="PMAR59922:G1G80-1955-MONOMER"/>
<sequence>MFGLLPEQLSLGVLEIVDSNSLIITISLNSLRMLIEAKRVFNVIDLKPLEVPFFWVIELSM</sequence>
<accession>A2CBV9</accession>
<dbReference type="HOGENOM" id="CLU_2919054_0_0_3"/>